<comment type="caution">
    <text evidence="2">The sequence shown here is derived from an EMBL/GenBank/DDBJ whole genome shotgun (WGS) entry which is preliminary data.</text>
</comment>
<dbReference type="InterPro" id="IPR036047">
    <property type="entry name" value="F-box-like_dom_sf"/>
</dbReference>
<protein>
    <recommendedName>
        <fullName evidence="1">F-box domain-containing protein</fullName>
    </recommendedName>
</protein>
<keyword evidence="3" id="KW-1185">Reference proteome</keyword>
<evidence type="ECO:0000313" key="3">
    <source>
        <dbReference type="Proteomes" id="UP000467841"/>
    </source>
</evidence>
<dbReference type="InterPro" id="IPR050942">
    <property type="entry name" value="F-box_BR-signaling"/>
</dbReference>
<dbReference type="Pfam" id="PF03478">
    <property type="entry name" value="Beta-prop_KIB1-4"/>
    <property type="match status" value="1"/>
</dbReference>
<dbReference type="EMBL" id="CACVBM020001101">
    <property type="protein sequence ID" value="CAA7031017.1"/>
    <property type="molecule type" value="Genomic_DNA"/>
</dbReference>
<proteinExistence type="predicted"/>
<evidence type="ECO:0000313" key="2">
    <source>
        <dbReference type="EMBL" id="CAA7031017.1"/>
    </source>
</evidence>
<name>A0A6D2J0C7_9BRAS</name>
<dbReference type="SMART" id="SM00256">
    <property type="entry name" value="FBOX"/>
    <property type="match status" value="1"/>
</dbReference>
<dbReference type="InterPro" id="IPR005174">
    <property type="entry name" value="KIB1-4_b-propeller"/>
</dbReference>
<dbReference type="InterPro" id="IPR001810">
    <property type="entry name" value="F-box_dom"/>
</dbReference>
<gene>
    <name evidence="2" type="ORF">MERR_LOCUS18252</name>
</gene>
<dbReference type="Proteomes" id="UP000467841">
    <property type="component" value="Unassembled WGS sequence"/>
</dbReference>
<dbReference type="CDD" id="cd09917">
    <property type="entry name" value="F-box_SF"/>
    <property type="match status" value="1"/>
</dbReference>
<reference evidence="2" key="1">
    <citation type="submission" date="2020-01" db="EMBL/GenBank/DDBJ databases">
        <authorList>
            <person name="Mishra B."/>
        </authorList>
    </citation>
    <scope>NUCLEOTIDE SEQUENCE [LARGE SCALE GENOMIC DNA]</scope>
</reference>
<dbReference type="Gene3D" id="1.20.1280.50">
    <property type="match status" value="1"/>
</dbReference>
<accession>A0A6D2J0C7</accession>
<dbReference type="Pfam" id="PF00646">
    <property type="entry name" value="F-box"/>
    <property type="match status" value="1"/>
</dbReference>
<dbReference type="PANTHER" id="PTHR44259">
    <property type="entry name" value="OS07G0183000 PROTEIN-RELATED"/>
    <property type="match status" value="1"/>
</dbReference>
<evidence type="ECO:0000259" key="1">
    <source>
        <dbReference type="SMART" id="SM00256"/>
    </source>
</evidence>
<dbReference type="SUPFAM" id="SSF81383">
    <property type="entry name" value="F-box domain"/>
    <property type="match status" value="1"/>
</dbReference>
<sequence>MEMEERHTNPNSHKRLTRDPLVSWSDLPLDLLTLVFKRLSFPDFQRAKSVCWSWLSSSRQSVPKNSIPWLVLFPEDNNKSSSCTLFNPEETDKLYRTQDLGLEFAKRVCMATYGSWFLMRDPHYNLSIVNIFTHERINLPPVELQTGMIKIERTVDDGFRVTSPNGFGRVFKCISIRSPVFWIDEKTKDYIVLWRLLACRVFYSRKGHTSWKQIPESSDCRDMFYKDHKLYLLTFSYFFQIFDFSSGIPQLTFNCGVIGEGFHLTQGVVVATKLVVTVVTGQVLKVEKIHRMSSTTLSFRVFKIVSSGLLKKQEVVSSIGDETLLFDQGITVLANDADGFIRNSIYFSCSNGNTNDILLFNLKTQKTEPLPKFDRSSVHFSRARWFLPSFTQT</sequence>
<feature type="domain" description="F-box" evidence="1">
    <location>
        <begin position="27"/>
        <end position="67"/>
    </location>
</feature>
<organism evidence="2 3">
    <name type="scientific">Microthlaspi erraticum</name>
    <dbReference type="NCBI Taxonomy" id="1685480"/>
    <lineage>
        <taxon>Eukaryota</taxon>
        <taxon>Viridiplantae</taxon>
        <taxon>Streptophyta</taxon>
        <taxon>Embryophyta</taxon>
        <taxon>Tracheophyta</taxon>
        <taxon>Spermatophyta</taxon>
        <taxon>Magnoliopsida</taxon>
        <taxon>eudicotyledons</taxon>
        <taxon>Gunneridae</taxon>
        <taxon>Pentapetalae</taxon>
        <taxon>rosids</taxon>
        <taxon>malvids</taxon>
        <taxon>Brassicales</taxon>
        <taxon>Brassicaceae</taxon>
        <taxon>Coluteocarpeae</taxon>
        <taxon>Microthlaspi</taxon>
    </lineage>
</organism>
<dbReference type="PANTHER" id="PTHR44259:SF26">
    <property type="entry name" value="F-BOX FAMILY PROTEIN-LIKE PROTEIN"/>
    <property type="match status" value="1"/>
</dbReference>
<dbReference type="AlphaFoldDB" id="A0A6D2J0C7"/>
<dbReference type="OrthoDB" id="642536at2759"/>